<accession>A0A6J6W5R6</accession>
<dbReference type="Gene3D" id="3.90.550.10">
    <property type="entry name" value="Spore Coat Polysaccharide Biosynthesis Protein SpsA, Chain A"/>
    <property type="match status" value="1"/>
</dbReference>
<dbReference type="CDD" id="cd04186">
    <property type="entry name" value="GT_2_like_c"/>
    <property type="match status" value="1"/>
</dbReference>
<dbReference type="CDD" id="cd03801">
    <property type="entry name" value="GT4_PimA-like"/>
    <property type="match status" value="1"/>
</dbReference>
<organism evidence="2">
    <name type="scientific">freshwater metagenome</name>
    <dbReference type="NCBI Taxonomy" id="449393"/>
    <lineage>
        <taxon>unclassified sequences</taxon>
        <taxon>metagenomes</taxon>
        <taxon>ecological metagenomes</taxon>
    </lineage>
</organism>
<evidence type="ECO:0000313" key="2">
    <source>
        <dbReference type="EMBL" id="CAB4778308.1"/>
    </source>
</evidence>
<sequence>MAFYLETLTALMRINRTGEFLRDRLTNELVASGSPKARLFRRLLPPHSLRFSTFFWVLLRILRLRLRWITWKSDEGIKVGQPTAEVVRVQSDTRVITFEPSPSADVVIIIPVYNNWSMTATCLRSLMMTSNETSYRVVVVDDGSSDETPERLAEIPGITNLCLAENVGFLRAVHAGFAAVSEPWVILLNNDTVVTDGWLDALVDMARADDTIGVVGAKLLFPDGVLQEAGSLIFKTGAGVNYGKGDRADKTWYEFPREVDYCSGAALLIRHSVWQSTGGFDLDFAPAYYEETDFAFAVRRAGYRVMYQPKSRIYHFEGATYGTDESPKKRALMKTNRQRLVTKWKRELADHLEPAPHHQVGQAWRSSRGRILVVDSGVPQTDKDAGSIRMFEIVRILRQMGYAVSFLMTRGGLEEPYTGALRDLEVEVIDGRVNYGIEIARLAPVLKFAILSRPEDAIKTEPLVRAFAPQAKIIYDTVDLHYVRESRRAEIENDPAIATAAEWFRETELGLVARCDATLVVTDTEAAVLAQAVPDCDVRVVSIVHSSRPRVHGFGERRDIMFVGNFNHLPNRDAVTWFVEEVFPRVQVAIPGMQFNVVGSHLPDQIAALARPGVNIVGWVHDLSPLYDSIRLVVAPLRYGAGIKGKLGESASHGVPFVCTNIAIEGTFMESGRDCLAADEATTFADAVIALYDDEATWETMSKNVQHVIDAQCSPDVARSALESLFTDLGV</sequence>
<dbReference type="InterPro" id="IPR001173">
    <property type="entry name" value="Glyco_trans_2-like"/>
</dbReference>
<evidence type="ECO:0000259" key="1">
    <source>
        <dbReference type="Pfam" id="PF00535"/>
    </source>
</evidence>
<dbReference type="EMBL" id="CAFAAB010000024">
    <property type="protein sequence ID" value="CAB4778308.1"/>
    <property type="molecule type" value="Genomic_DNA"/>
</dbReference>
<dbReference type="Gene3D" id="3.40.50.2000">
    <property type="entry name" value="Glycogen Phosphorylase B"/>
    <property type="match status" value="1"/>
</dbReference>
<dbReference type="PANTHER" id="PTHR43179:SF7">
    <property type="entry name" value="RHAMNOSYLTRANSFERASE WBBL"/>
    <property type="match status" value="1"/>
</dbReference>
<feature type="domain" description="Glycosyltransferase 2-like" evidence="1">
    <location>
        <begin position="108"/>
        <end position="241"/>
    </location>
</feature>
<gene>
    <name evidence="2" type="ORF">UFOPK2958_00348</name>
</gene>
<dbReference type="SUPFAM" id="SSF53448">
    <property type="entry name" value="Nucleotide-diphospho-sugar transferases"/>
    <property type="match status" value="1"/>
</dbReference>
<reference evidence="2" key="1">
    <citation type="submission" date="2020-05" db="EMBL/GenBank/DDBJ databases">
        <authorList>
            <person name="Chiriac C."/>
            <person name="Salcher M."/>
            <person name="Ghai R."/>
            <person name="Kavagutti S V."/>
        </authorList>
    </citation>
    <scope>NUCLEOTIDE SEQUENCE</scope>
</reference>
<dbReference type="InterPro" id="IPR029044">
    <property type="entry name" value="Nucleotide-diphossugar_trans"/>
</dbReference>
<dbReference type="Pfam" id="PF13692">
    <property type="entry name" value="Glyco_trans_1_4"/>
    <property type="match status" value="1"/>
</dbReference>
<proteinExistence type="predicted"/>
<dbReference type="SUPFAM" id="SSF53756">
    <property type="entry name" value="UDP-Glycosyltransferase/glycogen phosphorylase"/>
    <property type="match status" value="1"/>
</dbReference>
<dbReference type="AlphaFoldDB" id="A0A6J6W5R6"/>
<name>A0A6J6W5R6_9ZZZZ</name>
<dbReference type="Pfam" id="PF00535">
    <property type="entry name" value="Glycos_transf_2"/>
    <property type="match status" value="1"/>
</dbReference>
<protein>
    <submittedName>
        <fullName evidence="2">Unannotated protein</fullName>
    </submittedName>
</protein>
<dbReference type="PANTHER" id="PTHR43179">
    <property type="entry name" value="RHAMNOSYLTRANSFERASE WBBL"/>
    <property type="match status" value="1"/>
</dbReference>